<keyword evidence="5" id="KW-1185">Reference proteome</keyword>
<accession>A0A165G9F8</accession>
<dbReference type="InterPro" id="IPR037516">
    <property type="entry name" value="Tripartite_DENN"/>
</dbReference>
<evidence type="ECO:0000259" key="3">
    <source>
        <dbReference type="PROSITE" id="PS50211"/>
    </source>
</evidence>
<feature type="domain" description="UDENN" evidence="3">
    <location>
        <begin position="24"/>
        <end position="498"/>
    </location>
</feature>
<dbReference type="Proteomes" id="UP000076632">
    <property type="component" value="Unassembled WGS sequence"/>
</dbReference>
<dbReference type="AlphaFoldDB" id="A0A165G9F8"/>
<dbReference type="GO" id="GO:0055037">
    <property type="term" value="C:recycling endosome"/>
    <property type="evidence" value="ECO:0007669"/>
    <property type="project" value="TreeGrafter"/>
</dbReference>
<reference evidence="4 5" key="1">
    <citation type="journal article" date="2016" name="Fungal Biol.">
        <title>The genome of Xylona heveae provides a window into fungal endophytism.</title>
        <authorList>
            <person name="Gazis R."/>
            <person name="Kuo A."/>
            <person name="Riley R."/>
            <person name="LaButti K."/>
            <person name="Lipzen A."/>
            <person name="Lin J."/>
            <person name="Amirebrahimi M."/>
            <person name="Hesse C.N."/>
            <person name="Spatafora J.W."/>
            <person name="Henrissat B."/>
            <person name="Hainaut M."/>
            <person name="Grigoriev I.V."/>
            <person name="Hibbett D.S."/>
        </authorList>
    </citation>
    <scope>NUCLEOTIDE SEQUENCE [LARGE SCALE GENOMIC DNA]</scope>
    <source>
        <strain evidence="4 5">TC161</strain>
    </source>
</reference>
<dbReference type="PANTHER" id="PTHR13677:SF0">
    <property type="entry name" value="LD41638P"/>
    <property type="match status" value="1"/>
</dbReference>
<name>A0A165G9F8_XYLHT</name>
<organism evidence="4 5">
    <name type="scientific">Xylona heveae (strain CBS 132557 / TC161)</name>
    <dbReference type="NCBI Taxonomy" id="1328760"/>
    <lineage>
        <taxon>Eukaryota</taxon>
        <taxon>Fungi</taxon>
        <taxon>Dikarya</taxon>
        <taxon>Ascomycota</taxon>
        <taxon>Pezizomycotina</taxon>
        <taxon>Xylonomycetes</taxon>
        <taxon>Xylonales</taxon>
        <taxon>Xylonaceae</taxon>
        <taxon>Xylona</taxon>
    </lineage>
</organism>
<dbReference type="OMA" id="EANLEHW"/>
<dbReference type="PROSITE" id="PS50211">
    <property type="entry name" value="DENN"/>
    <property type="match status" value="1"/>
</dbReference>
<evidence type="ECO:0000313" key="4">
    <source>
        <dbReference type="EMBL" id="KZF21902.1"/>
    </source>
</evidence>
<feature type="compositionally biased region" description="Basic and acidic residues" evidence="2">
    <location>
        <begin position="342"/>
        <end position="352"/>
    </location>
</feature>
<dbReference type="STRING" id="1328760.A0A165G9F8"/>
<dbReference type="RefSeq" id="XP_018187457.1">
    <property type="nucleotide sequence ID" value="XM_018335264.1"/>
</dbReference>
<dbReference type="InParanoid" id="A0A165G9F8"/>
<gene>
    <name evidence="4" type="ORF">L228DRAFT_269350</name>
</gene>
<dbReference type="InterPro" id="IPR024224">
    <property type="entry name" value="DENND6"/>
</dbReference>
<dbReference type="GeneID" id="28900401"/>
<dbReference type="GO" id="GO:0005085">
    <property type="term" value="F:guanyl-nucleotide exchange factor activity"/>
    <property type="evidence" value="ECO:0007669"/>
    <property type="project" value="InterPro"/>
</dbReference>
<dbReference type="PANTHER" id="PTHR13677">
    <property type="entry name" value="LD41638P"/>
    <property type="match status" value="1"/>
</dbReference>
<proteinExistence type="inferred from homology"/>
<sequence length="510" mass="56874">MNDQQEGADESLPFSLKHFRKWMICFVVCNFNVDVGPEIESVYPPTPLASSDLSAICFNSFPERHEGEITEDLSFSFALRNHSPKVSFDAFDYLYGKQDYFHGTCLFRQEQDNTVKRRFGQKSLVLLSQHDFPGLWVKLLHLMTSNNALGDIAVLETACMHVASWKPPTAGQHQLPFFGSVLAMDISPNPALPLQGLIPSSTGSREIFTPIFDVSGPVGNWYKLVHYLPSLAEIYIIFEQAILAEPVAVLSKNPQICSEFVSAVVDLIRPVPYAGDSRPYITMQSDLFSTEIDGGLPQHYMIGITNPFLLRRLSVTSGNSGHREPHIVYLRNPESEVPLKPSHQEHNLRGDHQVPQGSSRPKQTKTHLSKDTAFLKSLSRMISGSNPLREENSDVAATVRRHFAALAGSLLAPLNRYFATLTDSPSASPGGEVRYGNFSEADFLQSLSKYGCSVKFRGTTSLQRQRTRDAFYKRFCQSPSFFRWLDMKTRIELAASTGVSPSDPTEKGAT</sequence>
<protein>
    <recommendedName>
        <fullName evidence="3">UDENN domain-containing protein</fullName>
    </recommendedName>
</protein>
<dbReference type="EMBL" id="KV407460">
    <property type="protein sequence ID" value="KZF21902.1"/>
    <property type="molecule type" value="Genomic_DNA"/>
</dbReference>
<comment type="similarity">
    <text evidence="1">Belongs to the DENND6 family.</text>
</comment>
<dbReference type="OrthoDB" id="10265409at2759"/>
<feature type="region of interest" description="Disordered" evidence="2">
    <location>
        <begin position="338"/>
        <end position="369"/>
    </location>
</feature>
<evidence type="ECO:0000256" key="1">
    <source>
        <dbReference type="ARBA" id="ARBA00007159"/>
    </source>
</evidence>
<evidence type="ECO:0000313" key="5">
    <source>
        <dbReference type="Proteomes" id="UP000076632"/>
    </source>
</evidence>
<evidence type="ECO:0000256" key="2">
    <source>
        <dbReference type="SAM" id="MobiDB-lite"/>
    </source>
</evidence>